<gene>
    <name evidence="2 3" type="primary">rsfS</name>
    <name evidence="3" type="ORF">EOI86_16045</name>
</gene>
<dbReference type="AlphaFoldDB" id="A0A437QR33"/>
<dbReference type="PANTHER" id="PTHR21043:SF0">
    <property type="entry name" value="MITOCHONDRIAL ASSEMBLY OF RIBOSOMAL LARGE SUBUNIT PROTEIN 1"/>
    <property type="match status" value="1"/>
</dbReference>
<keyword evidence="2" id="KW-0678">Repressor</keyword>
<protein>
    <recommendedName>
        <fullName evidence="2">Ribosomal silencing factor RsfS</fullName>
    </recommendedName>
</protein>
<dbReference type="Pfam" id="PF02410">
    <property type="entry name" value="RsfS"/>
    <property type="match status" value="1"/>
</dbReference>
<evidence type="ECO:0000256" key="2">
    <source>
        <dbReference type="HAMAP-Rule" id="MF_01477"/>
    </source>
</evidence>
<dbReference type="Gene3D" id="3.30.460.10">
    <property type="entry name" value="Beta Polymerase, domain 2"/>
    <property type="match status" value="1"/>
</dbReference>
<keyword evidence="2" id="KW-0810">Translation regulation</keyword>
<comment type="subcellular location">
    <subcellularLocation>
        <location evidence="2">Cytoplasm</location>
    </subcellularLocation>
</comment>
<dbReference type="EMBL" id="SADE01000002">
    <property type="protein sequence ID" value="RVU36970.1"/>
    <property type="molecule type" value="Genomic_DNA"/>
</dbReference>
<comment type="subunit">
    <text evidence="2">Interacts with ribosomal protein uL14 (rplN).</text>
</comment>
<dbReference type="Proteomes" id="UP000287447">
    <property type="component" value="Unassembled WGS sequence"/>
</dbReference>
<comment type="function">
    <text evidence="2">Functions as a ribosomal silencing factor. Interacts with ribosomal protein uL14 (rplN), blocking formation of intersubunit bridge B8. Prevents association of the 30S and 50S ribosomal subunits and the formation of functional ribosomes, thus repressing translation.</text>
</comment>
<proteinExistence type="inferred from homology"/>
<evidence type="ECO:0000256" key="1">
    <source>
        <dbReference type="ARBA" id="ARBA00010574"/>
    </source>
</evidence>
<organism evidence="3 4">
    <name type="scientific">Hwanghaeella grinnelliae</name>
    <dbReference type="NCBI Taxonomy" id="2500179"/>
    <lineage>
        <taxon>Bacteria</taxon>
        <taxon>Pseudomonadati</taxon>
        <taxon>Pseudomonadota</taxon>
        <taxon>Alphaproteobacteria</taxon>
        <taxon>Rhodospirillales</taxon>
        <taxon>Rhodospirillaceae</taxon>
        <taxon>Hwanghaeella</taxon>
    </lineage>
</organism>
<dbReference type="GO" id="GO:0042256">
    <property type="term" value="P:cytosolic ribosome assembly"/>
    <property type="evidence" value="ECO:0007669"/>
    <property type="project" value="UniProtKB-UniRule"/>
</dbReference>
<dbReference type="InterPro" id="IPR043519">
    <property type="entry name" value="NT_sf"/>
</dbReference>
<dbReference type="PANTHER" id="PTHR21043">
    <property type="entry name" value="IOJAP SUPERFAMILY ORTHOLOG"/>
    <property type="match status" value="1"/>
</dbReference>
<dbReference type="SUPFAM" id="SSF81301">
    <property type="entry name" value="Nucleotidyltransferase"/>
    <property type="match status" value="1"/>
</dbReference>
<accession>A0A437QR33</accession>
<dbReference type="OrthoDB" id="9793681at2"/>
<keyword evidence="2" id="KW-0963">Cytoplasm</keyword>
<reference evidence="4" key="1">
    <citation type="submission" date="2019-01" db="EMBL/GenBank/DDBJ databases">
        <title>Gri0909 isolated from a small marine red alga.</title>
        <authorList>
            <person name="Kim J."/>
            <person name="Jeong S.E."/>
            <person name="Jeon C.O."/>
        </authorList>
    </citation>
    <scope>NUCLEOTIDE SEQUENCE [LARGE SCALE GENOMIC DNA]</scope>
    <source>
        <strain evidence="4">Gri0909</strain>
    </source>
</reference>
<dbReference type="InterPro" id="IPR004394">
    <property type="entry name" value="Iojap/RsfS/C7orf30"/>
</dbReference>
<name>A0A437QR33_9PROT</name>
<comment type="caution">
    <text evidence="3">The sequence shown here is derived from an EMBL/GenBank/DDBJ whole genome shotgun (WGS) entry which is preliminary data.</text>
</comment>
<dbReference type="GO" id="GO:0017148">
    <property type="term" value="P:negative regulation of translation"/>
    <property type="evidence" value="ECO:0007669"/>
    <property type="project" value="UniProtKB-UniRule"/>
</dbReference>
<evidence type="ECO:0000313" key="4">
    <source>
        <dbReference type="Proteomes" id="UP000287447"/>
    </source>
</evidence>
<dbReference type="GO" id="GO:0043023">
    <property type="term" value="F:ribosomal large subunit binding"/>
    <property type="evidence" value="ECO:0007669"/>
    <property type="project" value="TreeGrafter"/>
</dbReference>
<sequence>MAVSGPEAAASFKDLVVNSLEDDKAQAVSVIELAGKSTLADYMVIASGTSARHLSAMSDHLVERLKAGGATKATVDGKDQGDWVLIDAGDVIVHLFRPEVREFYNLEKLWNTGSTASAAVLETPDEPQSEGASH</sequence>
<evidence type="ECO:0000313" key="3">
    <source>
        <dbReference type="EMBL" id="RVU36970.1"/>
    </source>
</evidence>
<dbReference type="NCBIfam" id="TIGR00090">
    <property type="entry name" value="rsfS_iojap_ybeB"/>
    <property type="match status" value="1"/>
</dbReference>
<dbReference type="GO" id="GO:0090071">
    <property type="term" value="P:negative regulation of ribosome biogenesis"/>
    <property type="evidence" value="ECO:0007669"/>
    <property type="project" value="UniProtKB-UniRule"/>
</dbReference>
<dbReference type="GO" id="GO:0005737">
    <property type="term" value="C:cytoplasm"/>
    <property type="evidence" value="ECO:0007669"/>
    <property type="project" value="UniProtKB-SubCell"/>
</dbReference>
<comment type="similarity">
    <text evidence="1 2">Belongs to the Iojap/RsfS family.</text>
</comment>
<keyword evidence="4" id="KW-1185">Reference proteome</keyword>
<dbReference type="HAMAP" id="MF_01477">
    <property type="entry name" value="Iojap_RsfS"/>
    <property type="match status" value="1"/>
</dbReference>